<evidence type="ECO:0000256" key="4">
    <source>
        <dbReference type="ARBA" id="ARBA00022691"/>
    </source>
</evidence>
<dbReference type="PROSITE" id="PS51515">
    <property type="entry name" value="BIN3_SAM"/>
    <property type="match status" value="1"/>
</dbReference>
<dbReference type="GO" id="GO:0008173">
    <property type="term" value="F:RNA methyltransferase activity"/>
    <property type="evidence" value="ECO:0007669"/>
    <property type="project" value="UniProtKB-UniRule"/>
</dbReference>
<dbReference type="InterPro" id="IPR024160">
    <property type="entry name" value="BIN3_SAM-bd_dom"/>
</dbReference>
<name>A0ABD1E6P1_HYPHA</name>
<dbReference type="EC" id="2.1.1.-" evidence="6"/>
<dbReference type="SUPFAM" id="SSF53335">
    <property type="entry name" value="S-adenosyl-L-methionine-dependent methyltransferases"/>
    <property type="match status" value="1"/>
</dbReference>
<protein>
    <recommendedName>
        <fullName evidence="6">RNA methyltransferase</fullName>
        <ecNumber evidence="6">2.1.1.-</ecNumber>
    </recommendedName>
</protein>
<keyword evidence="4 5" id="KW-0949">S-adenosyl-L-methionine</keyword>
<dbReference type="PANTHER" id="PTHR12315">
    <property type="entry name" value="BICOID-INTERACTING PROTEIN RELATED"/>
    <property type="match status" value="1"/>
</dbReference>
<evidence type="ECO:0000256" key="6">
    <source>
        <dbReference type="RuleBase" id="RU367087"/>
    </source>
</evidence>
<sequence>MDDLNFKCNNPGSVKFGNFINYYQFHPPDERISLLPTNIWDHLLLKDKVDILDVGCNAGDLTKTLDDFFTNQIGLKTLNVLGVDIDPLLIQRAQEKFQNINFRCMDIMSDDWAIGNNSCYDIIFCFSITMWIHLNNGDEGLKTFLKRMCDLSEILVIEPQPWKCYKNALKRYRLGKGDFPKFKELQIRQNVEQEIEVLISNNGFKKLTETSRTKWGRKLLIFRKTL</sequence>
<keyword evidence="9" id="KW-1185">Reference proteome</keyword>
<dbReference type="Proteomes" id="UP001566132">
    <property type="component" value="Unassembled WGS sequence"/>
</dbReference>
<evidence type="ECO:0000256" key="5">
    <source>
        <dbReference type="PROSITE-ProRule" id="PRU00848"/>
    </source>
</evidence>
<dbReference type="InterPro" id="IPR039772">
    <property type="entry name" value="Bin3-like"/>
</dbReference>
<keyword evidence="3 6" id="KW-0808">Transferase</keyword>
<reference evidence="8 9" key="1">
    <citation type="submission" date="2024-05" db="EMBL/GenBank/DDBJ databases">
        <title>Genetic variation in Jamaican populations of the coffee berry borer (Hypothenemus hampei).</title>
        <authorList>
            <person name="Errbii M."/>
            <person name="Myrie A."/>
        </authorList>
    </citation>
    <scope>NUCLEOTIDE SEQUENCE [LARGE SCALE GENOMIC DNA]</scope>
    <source>
        <strain evidence="8">JA-Hopewell-2020-01-JO</strain>
        <tissue evidence="8">Whole body</tissue>
    </source>
</reference>
<gene>
    <name evidence="8" type="ORF">ABEB36_013067</name>
</gene>
<dbReference type="EMBL" id="JBDJPC010000010">
    <property type="protein sequence ID" value="KAL1490356.1"/>
    <property type="molecule type" value="Genomic_DNA"/>
</dbReference>
<accession>A0ABD1E6P1</accession>
<proteinExistence type="inferred from homology"/>
<keyword evidence="2 6" id="KW-0489">Methyltransferase</keyword>
<evidence type="ECO:0000256" key="3">
    <source>
        <dbReference type="ARBA" id="ARBA00022679"/>
    </source>
</evidence>
<dbReference type="InterPro" id="IPR029063">
    <property type="entry name" value="SAM-dependent_MTases_sf"/>
</dbReference>
<dbReference type="InterPro" id="IPR010675">
    <property type="entry name" value="Bin3_C"/>
</dbReference>
<comment type="caution">
    <text evidence="8">The sequence shown here is derived from an EMBL/GenBank/DDBJ whole genome shotgun (WGS) entry which is preliminary data.</text>
</comment>
<dbReference type="AlphaFoldDB" id="A0ABD1E6P1"/>
<dbReference type="Pfam" id="PF06859">
    <property type="entry name" value="Bin3"/>
    <property type="match status" value="1"/>
</dbReference>
<evidence type="ECO:0000313" key="9">
    <source>
        <dbReference type="Proteomes" id="UP001566132"/>
    </source>
</evidence>
<evidence type="ECO:0000313" key="8">
    <source>
        <dbReference type="EMBL" id="KAL1490356.1"/>
    </source>
</evidence>
<dbReference type="GO" id="GO:0032259">
    <property type="term" value="P:methylation"/>
    <property type="evidence" value="ECO:0007669"/>
    <property type="project" value="UniProtKB-KW"/>
</dbReference>
<comment type="similarity">
    <text evidence="1 6">Belongs to the methyltransferase superfamily.</text>
</comment>
<dbReference type="Gene3D" id="3.40.50.150">
    <property type="entry name" value="Vaccinia Virus protein VP39"/>
    <property type="match status" value="1"/>
</dbReference>
<organism evidence="8 9">
    <name type="scientific">Hypothenemus hampei</name>
    <name type="common">Coffee berry borer</name>
    <dbReference type="NCBI Taxonomy" id="57062"/>
    <lineage>
        <taxon>Eukaryota</taxon>
        <taxon>Metazoa</taxon>
        <taxon>Ecdysozoa</taxon>
        <taxon>Arthropoda</taxon>
        <taxon>Hexapoda</taxon>
        <taxon>Insecta</taxon>
        <taxon>Pterygota</taxon>
        <taxon>Neoptera</taxon>
        <taxon>Endopterygota</taxon>
        <taxon>Coleoptera</taxon>
        <taxon>Polyphaga</taxon>
        <taxon>Cucujiformia</taxon>
        <taxon>Curculionidae</taxon>
        <taxon>Scolytinae</taxon>
        <taxon>Hypothenemus</taxon>
    </lineage>
</organism>
<dbReference type="CDD" id="cd02440">
    <property type="entry name" value="AdoMet_MTases"/>
    <property type="match status" value="1"/>
</dbReference>
<evidence type="ECO:0000256" key="1">
    <source>
        <dbReference type="ARBA" id="ARBA00008361"/>
    </source>
</evidence>
<dbReference type="GO" id="GO:0008171">
    <property type="term" value="F:O-methyltransferase activity"/>
    <property type="evidence" value="ECO:0007669"/>
    <property type="project" value="UniProtKB-UniRule"/>
</dbReference>
<evidence type="ECO:0000256" key="2">
    <source>
        <dbReference type="ARBA" id="ARBA00022603"/>
    </source>
</evidence>
<dbReference type="PANTHER" id="PTHR12315:SF1">
    <property type="entry name" value="RNA 5'-MONOPHOSPHATE METHYLTRANSFERASE"/>
    <property type="match status" value="1"/>
</dbReference>
<feature type="domain" description="Bin3-type SAM" evidence="7">
    <location>
        <begin position="1"/>
        <end position="226"/>
    </location>
</feature>
<evidence type="ECO:0000259" key="7">
    <source>
        <dbReference type="PROSITE" id="PS51515"/>
    </source>
</evidence>